<dbReference type="InterPro" id="IPR033132">
    <property type="entry name" value="GH_1_N_CS"/>
</dbReference>
<comment type="similarity">
    <text evidence="1">Belongs to the glycosyl hydrolase 1 family.</text>
</comment>
<feature type="compositionally biased region" description="Basic and acidic residues" evidence="4">
    <location>
        <begin position="917"/>
        <end position="932"/>
    </location>
</feature>
<dbReference type="SUPFAM" id="SSF51445">
    <property type="entry name" value="(Trans)glycosidases"/>
    <property type="match status" value="1"/>
</dbReference>
<protein>
    <submittedName>
        <fullName evidence="8">Beta-glucosidase 24</fullName>
    </submittedName>
</protein>
<dbReference type="GO" id="GO:0008270">
    <property type="term" value="F:zinc ion binding"/>
    <property type="evidence" value="ECO:0007669"/>
    <property type="project" value="InterPro"/>
</dbReference>
<dbReference type="InterPro" id="IPR017853">
    <property type="entry name" value="GH"/>
</dbReference>
<keyword evidence="9" id="KW-1185">Reference proteome</keyword>
<dbReference type="Gene3D" id="4.10.60.10">
    <property type="entry name" value="Zinc finger, CCHC-type"/>
    <property type="match status" value="1"/>
</dbReference>
<feature type="region of interest" description="Disordered" evidence="4">
    <location>
        <begin position="904"/>
        <end position="947"/>
    </location>
</feature>
<feature type="domain" description="Retroviral polymerase SH3-like" evidence="7">
    <location>
        <begin position="846"/>
        <end position="904"/>
    </location>
</feature>
<dbReference type="InterPro" id="IPR001360">
    <property type="entry name" value="Glyco_hydro_1"/>
</dbReference>
<accession>A0A6A2YU44</accession>
<evidence type="ECO:0000256" key="2">
    <source>
        <dbReference type="ARBA" id="ARBA00022801"/>
    </source>
</evidence>
<dbReference type="InterPro" id="IPR036397">
    <property type="entry name" value="RNaseH_sf"/>
</dbReference>
<reference evidence="8" key="1">
    <citation type="submission" date="2019-09" db="EMBL/GenBank/DDBJ databases">
        <title>Draft genome information of white flower Hibiscus syriacus.</title>
        <authorList>
            <person name="Kim Y.-M."/>
        </authorList>
    </citation>
    <scope>NUCLEOTIDE SEQUENCE [LARGE SCALE GENOMIC DNA]</scope>
    <source>
        <strain evidence="8">YM2019G1</strain>
    </source>
</reference>
<keyword evidence="2" id="KW-0378">Hydrolase</keyword>
<dbReference type="SUPFAM" id="SSF53098">
    <property type="entry name" value="Ribonuclease H-like"/>
    <property type="match status" value="1"/>
</dbReference>
<dbReference type="AlphaFoldDB" id="A0A6A2YU44"/>
<organism evidence="8 9">
    <name type="scientific">Hibiscus syriacus</name>
    <name type="common">Rose of Sharon</name>
    <dbReference type="NCBI Taxonomy" id="106335"/>
    <lineage>
        <taxon>Eukaryota</taxon>
        <taxon>Viridiplantae</taxon>
        <taxon>Streptophyta</taxon>
        <taxon>Embryophyta</taxon>
        <taxon>Tracheophyta</taxon>
        <taxon>Spermatophyta</taxon>
        <taxon>Magnoliopsida</taxon>
        <taxon>eudicotyledons</taxon>
        <taxon>Gunneridae</taxon>
        <taxon>Pentapetalae</taxon>
        <taxon>rosids</taxon>
        <taxon>malvids</taxon>
        <taxon>Malvales</taxon>
        <taxon>Malvaceae</taxon>
        <taxon>Malvoideae</taxon>
        <taxon>Hibiscus</taxon>
    </lineage>
</organism>
<dbReference type="FunFam" id="3.20.20.80:FF:000020">
    <property type="entry name" value="Beta-glucosidase 12"/>
    <property type="match status" value="1"/>
</dbReference>
<dbReference type="InterPro" id="IPR012337">
    <property type="entry name" value="RNaseH-like_sf"/>
</dbReference>
<dbReference type="InterPro" id="IPR036875">
    <property type="entry name" value="Znf_CCHC_sf"/>
</dbReference>
<evidence type="ECO:0000256" key="5">
    <source>
        <dbReference type="SAM" id="SignalP"/>
    </source>
</evidence>
<dbReference type="PANTHER" id="PTHR10353">
    <property type="entry name" value="GLYCOSYL HYDROLASE"/>
    <property type="match status" value="1"/>
</dbReference>
<dbReference type="InterPro" id="IPR054722">
    <property type="entry name" value="PolX-like_BBD"/>
</dbReference>
<name>A0A6A2YU44_HIBSY</name>
<dbReference type="InterPro" id="IPR057670">
    <property type="entry name" value="SH3_retrovirus"/>
</dbReference>
<evidence type="ECO:0000313" key="9">
    <source>
        <dbReference type="Proteomes" id="UP000436088"/>
    </source>
</evidence>
<dbReference type="PANTHER" id="PTHR10353:SF137">
    <property type="entry name" value="MYROSINASE 3-RELATED"/>
    <property type="match status" value="1"/>
</dbReference>
<dbReference type="GO" id="GO:0003676">
    <property type="term" value="F:nucleic acid binding"/>
    <property type="evidence" value="ECO:0007669"/>
    <property type="project" value="InterPro"/>
</dbReference>
<evidence type="ECO:0000256" key="1">
    <source>
        <dbReference type="ARBA" id="ARBA00010838"/>
    </source>
</evidence>
<comment type="caution">
    <text evidence="8">The sequence shown here is derived from an EMBL/GenBank/DDBJ whole genome shotgun (WGS) entry which is preliminary data.</text>
</comment>
<dbReference type="Pfam" id="PF22936">
    <property type="entry name" value="Pol_BBD"/>
    <property type="match status" value="1"/>
</dbReference>
<feature type="chain" id="PRO_5025643533" evidence="5">
    <location>
        <begin position="23"/>
        <end position="947"/>
    </location>
</feature>
<feature type="domain" description="Retrovirus-related Pol polyprotein from transposon TNT 1-94-like beta-barrel" evidence="6">
    <location>
        <begin position="706"/>
        <end position="730"/>
    </location>
</feature>
<evidence type="ECO:0000259" key="7">
    <source>
        <dbReference type="Pfam" id="PF25597"/>
    </source>
</evidence>
<dbReference type="Gene3D" id="3.30.420.10">
    <property type="entry name" value="Ribonuclease H-like superfamily/Ribonuclease H"/>
    <property type="match status" value="1"/>
</dbReference>
<proteinExistence type="inferred from homology"/>
<evidence type="ECO:0000259" key="6">
    <source>
        <dbReference type="Pfam" id="PF22936"/>
    </source>
</evidence>
<dbReference type="Pfam" id="PF14223">
    <property type="entry name" value="Retrotran_gag_2"/>
    <property type="match status" value="1"/>
</dbReference>
<dbReference type="SUPFAM" id="SSF57756">
    <property type="entry name" value="Retrovirus zinc finger-like domains"/>
    <property type="match status" value="1"/>
</dbReference>
<keyword evidence="3" id="KW-0326">Glycosidase</keyword>
<keyword evidence="5" id="KW-0732">Signal</keyword>
<dbReference type="Proteomes" id="UP000436088">
    <property type="component" value="Unassembled WGS sequence"/>
</dbReference>
<dbReference type="GO" id="GO:0005975">
    <property type="term" value="P:carbohydrate metabolic process"/>
    <property type="evidence" value="ECO:0007669"/>
    <property type="project" value="InterPro"/>
</dbReference>
<feature type="compositionally biased region" description="Acidic residues" evidence="4">
    <location>
        <begin position="937"/>
        <end position="947"/>
    </location>
</feature>
<sequence length="947" mass="106958">MAIRSWRLVFVWMFVGLLSVDGKFNDSPSLSRKSFPAGFLFGTASSSYQYEGAAKGGGRGPSIWDTFTHKHPEKIADGSNGDVAVDSYHRYKEDVGIMKEMGLDAYRFSISWSRILPNGKVSGGVNKEGVAFYNNLINELLANGIQPFVTLFHWDLPQAIEDEYGGFLSPRIVNDFGDYAEVCFKEFGDRVKHWITLNEPWSYAYAGYAAGFLAPGRCSGWQNLNCTGGESGVEPYFVAHHLLLAHAVSVEFYRQKYQATQKGMIGITLVTNWFVPVSKSKHHQNAASRAMDAMFGWFVPVSNAKHHQPETIHTMQVLVGNRLPKFTKLQSEILKGSFDFLGLNYYTASYAAYAHTVNVGKPSYLTDANTNISSRRNGVPIGPLNPLMTKGGSSTIVVIFLPFEVQLAEMADATKISTSSSTTMTNVRFAVEIFDSTGHFGMWQSEVLDALFQQGLDIAIEGEKPDDVEEKEWKRINRLACGTIRPCLSREQKYTFSKETSASKLWKALEEKFLKKNGQNKLYMKMRLFRFNYVPGNTMNDHITSFNQLVTDLMNMDVTFEDEDLALMLMGSLPDEFEYLETTLLHGKVDVSLSEVTAALYSYELIKKDKQENKSVEAEALVVRGRSKSQNKGRRGRSKSKFRLSKDECAFCREKGHWKKECPRLNNKGKPERRKDVSESNVVEYDYADSDFAFAAMPSTSCSSSWLLDSACSHHMTPNREWFFDFKELKDLMRNLISVGTLESKGLEVREKDGIMRSQKRPGYDICAWGMLNVVAERMNRTLVEKIRCMLSNAGLGKEFWAEALVYACHLVNRLPSTAIGGKTPLEKWFGEPATDYDSLHVFGSTTYYHIKESKLDPRAKKVIFMGITSGVKGYHLWCPETKKIIFSRDVTFDESTMLKKVTSEKFEQTDGTPKQVEFEGSRIDPVSKETDVESPMIEEESNEEEV</sequence>
<dbReference type="Pfam" id="PF25597">
    <property type="entry name" value="SH3_retrovirus"/>
    <property type="match status" value="1"/>
</dbReference>
<dbReference type="Pfam" id="PF00232">
    <property type="entry name" value="Glyco_hydro_1"/>
    <property type="match status" value="1"/>
</dbReference>
<evidence type="ECO:0000256" key="3">
    <source>
        <dbReference type="ARBA" id="ARBA00023295"/>
    </source>
</evidence>
<dbReference type="Gene3D" id="3.20.20.80">
    <property type="entry name" value="Glycosidases"/>
    <property type="match status" value="1"/>
</dbReference>
<feature type="signal peptide" evidence="5">
    <location>
        <begin position="1"/>
        <end position="22"/>
    </location>
</feature>
<gene>
    <name evidence="8" type="ORF">F3Y22_tig00111231pilonHSYRG00074</name>
</gene>
<dbReference type="PROSITE" id="PS00653">
    <property type="entry name" value="GLYCOSYL_HYDROL_F1_2"/>
    <property type="match status" value="1"/>
</dbReference>
<dbReference type="EMBL" id="VEPZ02001276">
    <property type="protein sequence ID" value="KAE8682964.1"/>
    <property type="molecule type" value="Genomic_DNA"/>
</dbReference>
<evidence type="ECO:0000313" key="8">
    <source>
        <dbReference type="EMBL" id="KAE8682964.1"/>
    </source>
</evidence>
<evidence type="ECO:0000256" key="4">
    <source>
        <dbReference type="SAM" id="MobiDB-lite"/>
    </source>
</evidence>
<dbReference type="GO" id="GO:0047782">
    <property type="term" value="F:coniferin beta-glucosidase activity"/>
    <property type="evidence" value="ECO:0007669"/>
    <property type="project" value="UniProtKB-ARBA"/>
</dbReference>